<keyword evidence="10" id="KW-0520">NAD</keyword>
<dbReference type="Proteomes" id="UP000477311">
    <property type="component" value="Unassembled WGS sequence"/>
</dbReference>
<dbReference type="SUPFAM" id="SSF51735">
    <property type="entry name" value="NAD(P)-binding Rossmann-fold domains"/>
    <property type="match status" value="1"/>
</dbReference>
<feature type="region of interest" description="Disordered" evidence="15">
    <location>
        <begin position="1"/>
        <end position="29"/>
    </location>
</feature>
<keyword evidence="11" id="KW-0333">Golgi apparatus</keyword>
<evidence type="ECO:0000256" key="1">
    <source>
        <dbReference type="ARBA" id="ARBA00001911"/>
    </source>
</evidence>
<evidence type="ECO:0000313" key="18">
    <source>
        <dbReference type="Proteomes" id="UP000477311"/>
    </source>
</evidence>
<evidence type="ECO:0000256" key="2">
    <source>
        <dbReference type="ARBA" id="ARBA00004447"/>
    </source>
</evidence>
<comment type="pathway">
    <text evidence="3">Nucleotide-sugar biosynthesis; UDP-alpha-D-xylose biosynthesis; UDP-alpha-D-xylose from UDP-alpha-D-glucuronate: step 1/1.</text>
</comment>
<evidence type="ECO:0000256" key="4">
    <source>
        <dbReference type="ARBA" id="ARBA00007505"/>
    </source>
</evidence>
<feature type="domain" description="NAD(P)-binding" evidence="16">
    <location>
        <begin position="33"/>
        <end position="326"/>
    </location>
</feature>
<evidence type="ECO:0000256" key="15">
    <source>
        <dbReference type="SAM" id="MobiDB-lite"/>
    </source>
</evidence>
<evidence type="ECO:0000256" key="10">
    <source>
        <dbReference type="ARBA" id="ARBA00023027"/>
    </source>
</evidence>
<dbReference type="UniPathway" id="UPA00796">
    <property type="reaction ID" value="UER00771"/>
</dbReference>
<evidence type="ECO:0000256" key="7">
    <source>
        <dbReference type="ARBA" id="ARBA00022793"/>
    </source>
</evidence>
<keyword evidence="7" id="KW-0210">Decarboxylase</keyword>
<dbReference type="PANTHER" id="PTHR43078:SF6">
    <property type="entry name" value="UDP-GLUCURONIC ACID DECARBOXYLASE 1"/>
    <property type="match status" value="1"/>
</dbReference>
<dbReference type="AlphaFoldDB" id="A0A6M1RS54"/>
<comment type="similarity">
    <text evidence="4">Belongs to the NAD(P)-dependent epimerase/dehydratase family. UDP-glucuronic acid decarboxylase subfamily.</text>
</comment>
<keyword evidence="18" id="KW-1185">Reference proteome</keyword>
<dbReference type="GO" id="GO:0070403">
    <property type="term" value="F:NAD+ binding"/>
    <property type="evidence" value="ECO:0007669"/>
    <property type="project" value="InterPro"/>
</dbReference>
<keyword evidence="8" id="KW-0735">Signal-anchor</keyword>
<evidence type="ECO:0000256" key="5">
    <source>
        <dbReference type="ARBA" id="ARBA00012290"/>
    </source>
</evidence>
<evidence type="ECO:0000256" key="11">
    <source>
        <dbReference type="ARBA" id="ARBA00023034"/>
    </source>
</evidence>
<dbReference type="GO" id="GO:0042732">
    <property type="term" value="P:D-xylose metabolic process"/>
    <property type="evidence" value="ECO:0007669"/>
    <property type="project" value="InterPro"/>
</dbReference>
<evidence type="ECO:0000256" key="8">
    <source>
        <dbReference type="ARBA" id="ARBA00022968"/>
    </source>
</evidence>
<comment type="caution">
    <text evidence="17">The sequence shown here is derived from an EMBL/GenBank/DDBJ whole genome shotgun (WGS) entry which is preliminary data.</text>
</comment>
<comment type="subcellular location">
    <subcellularLocation>
        <location evidence="2">Golgi apparatus</location>
        <location evidence="2">Golgi stack membrane</location>
        <topology evidence="2">Single-pass type II membrane protein</topology>
    </subcellularLocation>
</comment>
<accession>A0A6M1RS54</accession>
<evidence type="ECO:0000256" key="13">
    <source>
        <dbReference type="ARBA" id="ARBA00023180"/>
    </source>
</evidence>
<proteinExistence type="inferred from homology"/>
<evidence type="ECO:0000256" key="3">
    <source>
        <dbReference type="ARBA" id="ARBA00005100"/>
    </source>
</evidence>
<dbReference type="GO" id="GO:0033320">
    <property type="term" value="P:UDP-D-xylose biosynthetic process"/>
    <property type="evidence" value="ECO:0007669"/>
    <property type="project" value="UniProtKB-UniPathway"/>
</dbReference>
<name>A0A6M1RS54_9BACT</name>
<dbReference type="GO" id="GO:0005737">
    <property type="term" value="C:cytoplasm"/>
    <property type="evidence" value="ECO:0007669"/>
    <property type="project" value="TreeGrafter"/>
</dbReference>
<dbReference type="PANTHER" id="PTHR43078">
    <property type="entry name" value="UDP-GLUCURONIC ACID DECARBOXYLASE-RELATED"/>
    <property type="match status" value="1"/>
</dbReference>
<sequence>MNTKQAERKRRTGRAESVKRRAGRSGREPVSVVTGAAGFLGSHLTDYLLAQGHRVIGIDNLITGNVANIEHLAGEPRFRFICQDVTEYLFLAGPVDYVWHFASPASPADYLNFPIQTLKVGSLGTHKALGLARHKGARFLLASTSEVYGDPEVHPQSEDYWGHVNPIGPRGCYDESKRFAEALTMAYQREHGLETRIVRIFNTYGPRMRLNDGRVVPNFIVQALKGRPLTVYGDGSQTRSFCYVSDLIEGVYRLMMSDYGLPVNLGNPTELTVLQFAREILRLTGSRSRIVFKPLPQDDPRQRRPDITRARKLLGWEPRVPLEEGLVRTIEDFRRRL</sequence>
<comment type="cofactor">
    <cofactor evidence="1">
        <name>NAD(+)</name>
        <dbReference type="ChEBI" id="CHEBI:57540"/>
    </cofactor>
</comment>
<dbReference type="Gene3D" id="3.40.50.720">
    <property type="entry name" value="NAD(P)-binding Rossmann-like Domain"/>
    <property type="match status" value="1"/>
</dbReference>
<evidence type="ECO:0000313" key="17">
    <source>
        <dbReference type="EMBL" id="NGO38324.1"/>
    </source>
</evidence>
<keyword evidence="12" id="KW-0472">Membrane</keyword>
<evidence type="ECO:0000256" key="9">
    <source>
        <dbReference type="ARBA" id="ARBA00022989"/>
    </source>
</evidence>
<dbReference type="InterPro" id="IPR036291">
    <property type="entry name" value="NAD(P)-bd_dom_sf"/>
</dbReference>
<protein>
    <recommendedName>
        <fullName evidence="5">UDP-glucuronate decarboxylase</fullName>
        <ecNumber evidence="5">4.1.1.35</ecNumber>
    </recommendedName>
</protein>
<dbReference type="CDD" id="cd05230">
    <property type="entry name" value="UGD_SDR_e"/>
    <property type="match status" value="1"/>
</dbReference>
<gene>
    <name evidence="17" type="ORF">G4L39_02790</name>
</gene>
<dbReference type="InterPro" id="IPR016040">
    <property type="entry name" value="NAD(P)-bd_dom"/>
</dbReference>
<dbReference type="RefSeq" id="WP_165105733.1">
    <property type="nucleotide sequence ID" value="NZ_JAAKYA010000014.1"/>
</dbReference>
<evidence type="ECO:0000256" key="6">
    <source>
        <dbReference type="ARBA" id="ARBA00022692"/>
    </source>
</evidence>
<dbReference type="GO" id="GO:0048040">
    <property type="term" value="F:UDP-glucuronate decarboxylase activity"/>
    <property type="evidence" value="ECO:0007669"/>
    <property type="project" value="UniProtKB-EC"/>
</dbReference>
<evidence type="ECO:0000256" key="12">
    <source>
        <dbReference type="ARBA" id="ARBA00023136"/>
    </source>
</evidence>
<keyword evidence="13" id="KW-0325">Glycoprotein</keyword>
<dbReference type="Pfam" id="PF16363">
    <property type="entry name" value="GDP_Man_Dehyd"/>
    <property type="match status" value="1"/>
</dbReference>
<dbReference type="FunFam" id="3.40.50.720:FF:000065">
    <property type="entry name" value="UDP-glucuronic acid decarboxylase 1"/>
    <property type="match status" value="1"/>
</dbReference>
<evidence type="ECO:0000259" key="16">
    <source>
        <dbReference type="Pfam" id="PF16363"/>
    </source>
</evidence>
<organism evidence="17 18">
    <name type="scientific">Limisphaera ngatamarikiensis</name>
    <dbReference type="NCBI Taxonomy" id="1324935"/>
    <lineage>
        <taxon>Bacteria</taxon>
        <taxon>Pseudomonadati</taxon>
        <taxon>Verrucomicrobiota</taxon>
        <taxon>Verrucomicrobiia</taxon>
        <taxon>Limisphaerales</taxon>
        <taxon>Limisphaeraceae</taxon>
        <taxon>Limisphaera</taxon>
    </lineage>
</organism>
<keyword evidence="9" id="KW-1133">Transmembrane helix</keyword>
<dbReference type="EMBL" id="JAAKYA010000014">
    <property type="protein sequence ID" value="NGO38324.1"/>
    <property type="molecule type" value="Genomic_DNA"/>
</dbReference>
<reference evidence="17 18" key="1">
    <citation type="submission" date="2020-02" db="EMBL/GenBank/DDBJ databases">
        <title>Draft genome sequence of Limisphaera ngatamarikiensis NGM72.4T, a thermophilic Verrucomicrobia grouped in subdivision 3.</title>
        <authorList>
            <person name="Carere C.R."/>
            <person name="Steen J."/>
            <person name="Hugenholtz P."/>
            <person name="Stott M.B."/>
        </authorList>
    </citation>
    <scope>NUCLEOTIDE SEQUENCE [LARGE SCALE GENOMIC DNA]</scope>
    <source>
        <strain evidence="17 18">NGM72.4</strain>
    </source>
</reference>
<keyword evidence="14" id="KW-0456">Lyase</keyword>
<evidence type="ECO:0000256" key="14">
    <source>
        <dbReference type="ARBA" id="ARBA00023239"/>
    </source>
</evidence>
<dbReference type="EC" id="4.1.1.35" evidence="5"/>
<keyword evidence="6" id="KW-0812">Transmembrane</keyword>
<dbReference type="InterPro" id="IPR044516">
    <property type="entry name" value="UXS-like"/>
</dbReference>